<evidence type="ECO:0000313" key="3">
    <source>
        <dbReference type="EMBL" id="MFC4134940.1"/>
    </source>
</evidence>
<evidence type="ECO:0000259" key="2">
    <source>
        <dbReference type="Pfam" id="PF13539"/>
    </source>
</evidence>
<dbReference type="SUPFAM" id="SSF55166">
    <property type="entry name" value="Hedgehog/DD-peptidase"/>
    <property type="match status" value="1"/>
</dbReference>
<dbReference type="Proteomes" id="UP001595816">
    <property type="component" value="Unassembled WGS sequence"/>
</dbReference>
<dbReference type="EMBL" id="JBHSAY010000019">
    <property type="protein sequence ID" value="MFC4134940.1"/>
    <property type="molecule type" value="Genomic_DNA"/>
</dbReference>
<keyword evidence="4" id="KW-1185">Reference proteome</keyword>
<dbReference type="Gene3D" id="3.30.1380.10">
    <property type="match status" value="1"/>
</dbReference>
<sequence>MCAPEVVSSSTRSAARTTAAPRWRDGGRAACLLAVAALVGYVLSGCSGAPAGPEADKPTQTAAASPTASTESPSPVPTRIGNATAAPSWLGTRVLPVGPQGFAAAQQTPTELRNRSIVTVDDLPPPADGRFHATVQAVPAGVLARSSWTKDCPVAAADLRYITVSFRGFDGLAHTGELLANSRAADDLVTVFQRLFAVGFPIERMRISSAAELNAPPTGDDNTTEAFACRPVRGQNGWSQHAYGLAVDLNPFQNPYHKGEIILPELATAYLDRADARPGMVQPHTQAVRAFAAIGWKWGGDYRSLKDYMHFSATGG</sequence>
<organism evidence="3 4">
    <name type="scientific">Hamadaea flava</name>
    <dbReference type="NCBI Taxonomy" id="1742688"/>
    <lineage>
        <taxon>Bacteria</taxon>
        <taxon>Bacillati</taxon>
        <taxon>Actinomycetota</taxon>
        <taxon>Actinomycetes</taxon>
        <taxon>Micromonosporales</taxon>
        <taxon>Micromonosporaceae</taxon>
        <taxon>Hamadaea</taxon>
    </lineage>
</organism>
<gene>
    <name evidence="3" type="ORF">ACFOZ4_30385</name>
</gene>
<keyword evidence="3" id="KW-0378">Hydrolase</keyword>
<feature type="region of interest" description="Disordered" evidence="1">
    <location>
        <begin position="1"/>
        <end position="21"/>
    </location>
</feature>
<feature type="compositionally biased region" description="Low complexity" evidence="1">
    <location>
        <begin position="58"/>
        <end position="73"/>
    </location>
</feature>
<dbReference type="InterPro" id="IPR039561">
    <property type="entry name" value="Peptidase_M15C"/>
</dbReference>
<feature type="domain" description="Peptidase M15C" evidence="2">
    <location>
        <begin position="234"/>
        <end position="312"/>
    </location>
</feature>
<dbReference type="Pfam" id="PF13539">
    <property type="entry name" value="Peptidase_M15_4"/>
    <property type="match status" value="1"/>
</dbReference>
<feature type="compositionally biased region" description="Low complexity" evidence="1">
    <location>
        <begin position="8"/>
        <end position="20"/>
    </location>
</feature>
<comment type="caution">
    <text evidence="3">The sequence shown here is derived from an EMBL/GenBank/DDBJ whole genome shotgun (WGS) entry which is preliminary data.</text>
</comment>
<reference evidence="4" key="1">
    <citation type="journal article" date="2019" name="Int. J. Syst. Evol. Microbiol.">
        <title>The Global Catalogue of Microorganisms (GCM) 10K type strain sequencing project: providing services to taxonomists for standard genome sequencing and annotation.</title>
        <authorList>
            <consortium name="The Broad Institute Genomics Platform"/>
            <consortium name="The Broad Institute Genome Sequencing Center for Infectious Disease"/>
            <person name="Wu L."/>
            <person name="Ma J."/>
        </authorList>
    </citation>
    <scope>NUCLEOTIDE SEQUENCE [LARGE SCALE GENOMIC DNA]</scope>
    <source>
        <strain evidence="4">CGMCC 4.7289</strain>
    </source>
</reference>
<protein>
    <submittedName>
        <fullName evidence="3">M15 family metallopeptidase</fullName>
        <ecNumber evidence="3">3.4.-.-</ecNumber>
    </submittedName>
</protein>
<dbReference type="RefSeq" id="WP_253762431.1">
    <property type="nucleotide sequence ID" value="NZ_JAMZDZ010000001.1"/>
</dbReference>
<accession>A0ABV8LVE4</accession>
<evidence type="ECO:0000256" key="1">
    <source>
        <dbReference type="SAM" id="MobiDB-lite"/>
    </source>
</evidence>
<dbReference type="GO" id="GO:0016787">
    <property type="term" value="F:hydrolase activity"/>
    <property type="evidence" value="ECO:0007669"/>
    <property type="project" value="UniProtKB-KW"/>
</dbReference>
<evidence type="ECO:0000313" key="4">
    <source>
        <dbReference type="Proteomes" id="UP001595816"/>
    </source>
</evidence>
<name>A0ABV8LVE4_9ACTN</name>
<dbReference type="EC" id="3.4.-.-" evidence="3"/>
<dbReference type="InterPro" id="IPR009045">
    <property type="entry name" value="Zn_M74/Hedgehog-like"/>
</dbReference>
<feature type="region of interest" description="Disordered" evidence="1">
    <location>
        <begin position="51"/>
        <end position="83"/>
    </location>
</feature>
<proteinExistence type="predicted"/>